<evidence type="ECO:0000256" key="7">
    <source>
        <dbReference type="ARBA" id="ARBA00023010"/>
    </source>
</evidence>
<evidence type="ECO:0000313" key="11">
    <source>
        <dbReference type="EMBL" id="GAA2033065.1"/>
    </source>
</evidence>
<evidence type="ECO:0000256" key="9">
    <source>
        <dbReference type="HAMAP-Rule" id="MF_00422"/>
    </source>
</evidence>
<dbReference type="InterPro" id="IPR001901">
    <property type="entry name" value="Translocase_SecE/Sec61-g"/>
</dbReference>
<comment type="similarity">
    <text evidence="9">Belongs to the SecE/SEC61-gamma family.</text>
</comment>
<evidence type="ECO:0000256" key="6">
    <source>
        <dbReference type="ARBA" id="ARBA00022989"/>
    </source>
</evidence>
<comment type="function">
    <text evidence="9">Essential subunit of the Sec protein translocation channel SecYEG. Clamps together the 2 halves of SecY. May contact the channel plug during translocation.</text>
</comment>
<keyword evidence="5 9" id="KW-0653">Protein transport</keyword>
<keyword evidence="3 9" id="KW-1003">Cell membrane</keyword>
<sequence length="89" mass="9731">MTETSAKRGSGRADKARGGNPVSRLFSAISLFVRQILDELRKVVRPTGPELVRYTTVVVVFVVIMMALVSALDFGLTRLISWVFTGSTS</sequence>
<dbReference type="InterPro" id="IPR038379">
    <property type="entry name" value="SecE_sf"/>
</dbReference>
<keyword evidence="6 9" id="KW-1133">Transmembrane helix</keyword>
<comment type="subunit">
    <text evidence="9">Component of the Sec protein translocase complex. Heterotrimer consisting of SecY, SecE and SecG subunits. The heterotrimers can form oligomers, although 1 heterotrimer is thought to be able to translocate proteins. Interacts with the ribosome. Interacts with SecDF, and other proteins may be involved. Interacts with SecA.</text>
</comment>
<dbReference type="HAMAP" id="MF_00422">
    <property type="entry name" value="SecE"/>
    <property type="match status" value="1"/>
</dbReference>
<evidence type="ECO:0000256" key="3">
    <source>
        <dbReference type="ARBA" id="ARBA00022475"/>
    </source>
</evidence>
<keyword evidence="12" id="KW-1185">Reference proteome</keyword>
<feature type="region of interest" description="Disordered" evidence="10">
    <location>
        <begin position="1"/>
        <end position="20"/>
    </location>
</feature>
<name>A0ABN2UHA7_9MICO</name>
<dbReference type="Pfam" id="PF00584">
    <property type="entry name" value="SecE"/>
    <property type="match status" value="1"/>
</dbReference>
<dbReference type="PANTHER" id="PTHR33910:SF1">
    <property type="entry name" value="PROTEIN TRANSLOCASE SUBUNIT SECE"/>
    <property type="match status" value="1"/>
</dbReference>
<evidence type="ECO:0000256" key="8">
    <source>
        <dbReference type="ARBA" id="ARBA00023136"/>
    </source>
</evidence>
<dbReference type="EMBL" id="BAAANB010000021">
    <property type="protein sequence ID" value="GAA2033065.1"/>
    <property type="molecule type" value="Genomic_DNA"/>
</dbReference>
<dbReference type="Proteomes" id="UP001501285">
    <property type="component" value="Unassembled WGS sequence"/>
</dbReference>
<proteinExistence type="inferred from homology"/>
<comment type="subcellular location">
    <subcellularLocation>
        <location evidence="9">Cell membrane</location>
        <topology evidence="9">Single-pass membrane protein</topology>
    </subcellularLocation>
    <subcellularLocation>
        <location evidence="1">Membrane</location>
    </subcellularLocation>
</comment>
<organism evidence="11 12">
    <name type="scientific">Terrabacter terrae</name>
    <dbReference type="NCBI Taxonomy" id="318434"/>
    <lineage>
        <taxon>Bacteria</taxon>
        <taxon>Bacillati</taxon>
        <taxon>Actinomycetota</taxon>
        <taxon>Actinomycetes</taxon>
        <taxon>Micrococcales</taxon>
        <taxon>Intrasporangiaceae</taxon>
        <taxon>Terrabacter</taxon>
    </lineage>
</organism>
<accession>A0ABN2UHA7</accession>
<evidence type="ECO:0000256" key="2">
    <source>
        <dbReference type="ARBA" id="ARBA00022448"/>
    </source>
</evidence>
<evidence type="ECO:0000256" key="4">
    <source>
        <dbReference type="ARBA" id="ARBA00022692"/>
    </source>
</evidence>
<reference evidence="11 12" key="1">
    <citation type="journal article" date="2019" name="Int. J. Syst. Evol. Microbiol.">
        <title>The Global Catalogue of Microorganisms (GCM) 10K type strain sequencing project: providing services to taxonomists for standard genome sequencing and annotation.</title>
        <authorList>
            <consortium name="The Broad Institute Genomics Platform"/>
            <consortium name="The Broad Institute Genome Sequencing Center for Infectious Disease"/>
            <person name="Wu L."/>
            <person name="Ma J."/>
        </authorList>
    </citation>
    <scope>NUCLEOTIDE SEQUENCE [LARGE SCALE GENOMIC DNA]</scope>
    <source>
        <strain evidence="11 12">JCM 14283</strain>
    </source>
</reference>
<feature type="transmembrane region" description="Helical" evidence="9">
    <location>
        <begin position="51"/>
        <end position="72"/>
    </location>
</feature>
<dbReference type="PANTHER" id="PTHR33910">
    <property type="entry name" value="PROTEIN TRANSLOCASE SUBUNIT SECE"/>
    <property type="match status" value="1"/>
</dbReference>
<keyword evidence="4 9" id="KW-0812">Transmembrane</keyword>
<evidence type="ECO:0000313" key="12">
    <source>
        <dbReference type="Proteomes" id="UP001501285"/>
    </source>
</evidence>
<keyword evidence="8 9" id="KW-0472">Membrane</keyword>
<keyword evidence="2 9" id="KW-0813">Transport</keyword>
<gene>
    <name evidence="9" type="primary">secE</name>
    <name evidence="11" type="ORF">GCM10009740_24220</name>
</gene>
<dbReference type="NCBIfam" id="TIGR00964">
    <property type="entry name" value="secE_bact"/>
    <property type="match status" value="1"/>
</dbReference>
<evidence type="ECO:0000256" key="10">
    <source>
        <dbReference type="SAM" id="MobiDB-lite"/>
    </source>
</evidence>
<dbReference type="InterPro" id="IPR005807">
    <property type="entry name" value="SecE_bac"/>
</dbReference>
<protein>
    <recommendedName>
        <fullName evidence="9">Protein translocase subunit SecE</fullName>
    </recommendedName>
</protein>
<evidence type="ECO:0000256" key="1">
    <source>
        <dbReference type="ARBA" id="ARBA00004370"/>
    </source>
</evidence>
<evidence type="ECO:0000256" key="5">
    <source>
        <dbReference type="ARBA" id="ARBA00022927"/>
    </source>
</evidence>
<comment type="caution">
    <text evidence="11">The sequence shown here is derived from an EMBL/GenBank/DDBJ whole genome shotgun (WGS) entry which is preliminary data.</text>
</comment>
<dbReference type="RefSeq" id="WP_343991638.1">
    <property type="nucleotide sequence ID" value="NZ_BAAANB010000021.1"/>
</dbReference>
<dbReference type="Gene3D" id="1.20.5.1030">
    <property type="entry name" value="Preprotein translocase secy subunit"/>
    <property type="match status" value="1"/>
</dbReference>
<keyword evidence="7 9" id="KW-0811">Translocation</keyword>